<keyword evidence="3" id="KW-0813">Transport</keyword>
<dbReference type="PROSITE" id="PS50983">
    <property type="entry name" value="FE_B12_PBP"/>
    <property type="match status" value="1"/>
</dbReference>
<dbReference type="EMBL" id="JACHEW010000025">
    <property type="protein sequence ID" value="MBB6018209.1"/>
    <property type="molecule type" value="Genomic_DNA"/>
</dbReference>
<evidence type="ECO:0000256" key="1">
    <source>
        <dbReference type="ARBA" id="ARBA00004196"/>
    </source>
</evidence>
<feature type="chain" id="PRO_5046582052" evidence="5">
    <location>
        <begin position="19"/>
        <end position="325"/>
    </location>
</feature>
<dbReference type="Gene3D" id="3.40.50.1980">
    <property type="entry name" value="Nitrogenase molybdenum iron protein domain"/>
    <property type="match status" value="2"/>
</dbReference>
<name>A0ABR6NVX8_9DEIO</name>
<evidence type="ECO:0000313" key="8">
    <source>
        <dbReference type="Proteomes" id="UP000629870"/>
    </source>
</evidence>
<gene>
    <name evidence="7" type="ORF">HNQ04_003486</name>
</gene>
<reference evidence="7 8" key="1">
    <citation type="submission" date="2020-08" db="EMBL/GenBank/DDBJ databases">
        <title>Genomic Encyclopedia of Type Strains, Phase IV (KMG-IV): sequencing the most valuable type-strain genomes for metagenomic binning, comparative biology and taxonomic classification.</title>
        <authorList>
            <person name="Goeker M."/>
        </authorList>
    </citation>
    <scope>NUCLEOTIDE SEQUENCE [LARGE SCALE GENOMIC DNA]</scope>
    <source>
        <strain evidence="7 8">DSM 12027</strain>
    </source>
</reference>
<evidence type="ECO:0000256" key="4">
    <source>
        <dbReference type="ARBA" id="ARBA00022729"/>
    </source>
</evidence>
<evidence type="ECO:0000313" key="7">
    <source>
        <dbReference type="EMBL" id="MBB6018209.1"/>
    </source>
</evidence>
<evidence type="ECO:0000256" key="3">
    <source>
        <dbReference type="ARBA" id="ARBA00022448"/>
    </source>
</evidence>
<dbReference type="RefSeq" id="WP_170214000.1">
    <property type="nucleotide sequence ID" value="NZ_JACHEW010000025.1"/>
</dbReference>
<dbReference type="InterPro" id="IPR002491">
    <property type="entry name" value="ABC_transptr_periplasmic_BD"/>
</dbReference>
<dbReference type="SUPFAM" id="SSF53807">
    <property type="entry name" value="Helical backbone' metal receptor"/>
    <property type="match status" value="1"/>
</dbReference>
<evidence type="ECO:0000256" key="5">
    <source>
        <dbReference type="SAM" id="SignalP"/>
    </source>
</evidence>
<protein>
    <submittedName>
        <fullName evidence="7">Iron complex transport system substrate-binding protein</fullName>
    </submittedName>
</protein>
<comment type="similarity">
    <text evidence="2">Belongs to the bacterial solute-binding protein 8 family.</text>
</comment>
<proteinExistence type="inferred from homology"/>
<comment type="caution">
    <text evidence="7">The sequence shown here is derived from an EMBL/GenBank/DDBJ whole genome shotgun (WGS) entry which is preliminary data.</text>
</comment>
<comment type="subcellular location">
    <subcellularLocation>
        <location evidence="1">Cell envelope</location>
    </subcellularLocation>
</comment>
<feature type="signal peptide" evidence="5">
    <location>
        <begin position="1"/>
        <end position="18"/>
    </location>
</feature>
<keyword evidence="4 5" id="KW-0732">Signal</keyword>
<feature type="domain" description="Fe/B12 periplasmic-binding" evidence="6">
    <location>
        <begin position="48"/>
        <end position="324"/>
    </location>
</feature>
<organism evidence="7 8">
    <name type="scientific">Deinococcus radiopugnans ATCC 19172</name>
    <dbReference type="NCBI Taxonomy" id="585398"/>
    <lineage>
        <taxon>Bacteria</taxon>
        <taxon>Thermotogati</taxon>
        <taxon>Deinococcota</taxon>
        <taxon>Deinococci</taxon>
        <taxon>Deinococcales</taxon>
        <taxon>Deinococcaceae</taxon>
        <taxon>Deinococcus</taxon>
    </lineage>
</organism>
<evidence type="ECO:0000256" key="2">
    <source>
        <dbReference type="ARBA" id="ARBA00008814"/>
    </source>
</evidence>
<dbReference type="PANTHER" id="PTHR30532:SF28">
    <property type="entry name" value="PETROBACTIN-BINDING PROTEIN YCLQ"/>
    <property type="match status" value="1"/>
</dbReference>
<dbReference type="Pfam" id="PF01497">
    <property type="entry name" value="Peripla_BP_2"/>
    <property type="match status" value="1"/>
</dbReference>
<accession>A0ABR6NVX8</accession>
<dbReference type="PANTHER" id="PTHR30532">
    <property type="entry name" value="IRON III DICITRATE-BINDING PERIPLASMIC PROTEIN"/>
    <property type="match status" value="1"/>
</dbReference>
<dbReference type="Proteomes" id="UP000629870">
    <property type="component" value="Unassembled WGS sequence"/>
</dbReference>
<keyword evidence="8" id="KW-1185">Reference proteome</keyword>
<dbReference type="InterPro" id="IPR051313">
    <property type="entry name" value="Bact_iron-sidero_bind"/>
</dbReference>
<evidence type="ECO:0000259" key="6">
    <source>
        <dbReference type="PROSITE" id="PS50983"/>
    </source>
</evidence>
<sequence>MNRSVLLLTLALAPVAAAQTQPQNTQTATTLTLKHDEGTTTVKKNPQRIVVMDEEALGWMFALGLGDRVVGLASSYLSPTEISGGKLKPAVLKAGFYARGQLNNPAYVGSWTAPSLETILALKPDLIVRLTWDGNQNYDKLSKIAPTVGYEEGGQGFWQKGLRDLARVFGRQVQAEQVIKGAADVSRSNARKLQAAGVFRKFDKVVVLAPFSGGNTWAYSRVRLIDDLRALGFKDGLNVGTATLGVGAQISDEALLGIDKKTLVVLFPPGGQYNGADAFLKTPVGQRLKAQSVLYTPEAFSPYSGPLTSVRNSTEVTRLILEKLK</sequence>